<dbReference type="EMBL" id="JBDJOF010000114">
    <property type="protein sequence ID" value="MEN5392240.1"/>
    <property type="molecule type" value="Genomic_DNA"/>
</dbReference>
<name>A0ABV0CD10_9GAMM</name>
<evidence type="ECO:0000313" key="1">
    <source>
        <dbReference type="EMBL" id="MEN5392240.1"/>
    </source>
</evidence>
<reference evidence="1 2" key="1">
    <citation type="submission" date="2024-04" db="EMBL/GenBank/DDBJ databases">
        <title>WGS of bacteria from Torrens River.</title>
        <authorList>
            <person name="Wyrsch E.R."/>
            <person name="Drigo B."/>
        </authorList>
    </citation>
    <scope>NUCLEOTIDE SEQUENCE [LARGE SCALE GENOMIC DNA]</scope>
    <source>
        <strain evidence="1 2">TWI153</strain>
    </source>
</reference>
<dbReference type="RefSeq" id="WP_346470221.1">
    <property type="nucleotide sequence ID" value="NZ_JBDJOF010000114.1"/>
</dbReference>
<gene>
    <name evidence="1" type="ORF">ABE587_20705</name>
</gene>
<organism evidence="1 2">
    <name type="scientific">Stenotrophomonas hibiscicola</name>
    <dbReference type="NCBI Taxonomy" id="86189"/>
    <lineage>
        <taxon>Bacteria</taxon>
        <taxon>Pseudomonadati</taxon>
        <taxon>Pseudomonadota</taxon>
        <taxon>Gammaproteobacteria</taxon>
        <taxon>Lysobacterales</taxon>
        <taxon>Lysobacteraceae</taxon>
        <taxon>Stenotrophomonas</taxon>
        <taxon>Stenotrophomonas maltophilia group</taxon>
    </lineage>
</organism>
<keyword evidence="2" id="KW-1185">Reference proteome</keyword>
<comment type="caution">
    <text evidence="1">The sequence shown here is derived from an EMBL/GenBank/DDBJ whole genome shotgun (WGS) entry which is preliminary data.</text>
</comment>
<accession>A0ABV0CD10</accession>
<proteinExistence type="predicted"/>
<sequence length="76" mass="8249">RFVNTFFQGRLTGVDVVADAASSLDPKAFRRCEPPIMAGLSALSTTCLRNLKLFVKLLLQVQVETGGLQKKENPAA</sequence>
<protein>
    <submittedName>
        <fullName evidence="1">Uncharacterized protein</fullName>
    </submittedName>
</protein>
<feature type="non-terminal residue" evidence="1">
    <location>
        <position position="76"/>
    </location>
</feature>
<dbReference type="Proteomes" id="UP001400166">
    <property type="component" value="Unassembled WGS sequence"/>
</dbReference>
<feature type="non-terminal residue" evidence="1">
    <location>
        <position position="1"/>
    </location>
</feature>
<evidence type="ECO:0000313" key="2">
    <source>
        <dbReference type="Proteomes" id="UP001400166"/>
    </source>
</evidence>